<dbReference type="Proteomes" id="UP000729402">
    <property type="component" value="Unassembled WGS sequence"/>
</dbReference>
<dbReference type="OrthoDB" id="696557at2759"/>
<keyword evidence="3" id="KW-1185">Reference proteome</keyword>
<accession>A0A8J5VNY6</accession>
<dbReference type="EMBL" id="JAAALK010000285">
    <property type="protein sequence ID" value="KAG8065476.1"/>
    <property type="molecule type" value="Genomic_DNA"/>
</dbReference>
<dbReference type="AlphaFoldDB" id="A0A8J5VNY6"/>
<proteinExistence type="predicted"/>
<feature type="region of interest" description="Disordered" evidence="1">
    <location>
        <begin position="31"/>
        <end position="51"/>
    </location>
</feature>
<reference evidence="2" key="2">
    <citation type="submission" date="2021-02" db="EMBL/GenBank/DDBJ databases">
        <authorList>
            <person name="Kimball J.A."/>
            <person name="Haas M.W."/>
            <person name="Macchietto M."/>
            <person name="Kono T."/>
            <person name="Duquette J."/>
            <person name="Shao M."/>
        </authorList>
    </citation>
    <scope>NUCLEOTIDE SEQUENCE</scope>
    <source>
        <tissue evidence="2">Fresh leaf tissue</tissue>
    </source>
</reference>
<reference evidence="2" key="1">
    <citation type="journal article" date="2021" name="bioRxiv">
        <title>Whole Genome Assembly and Annotation of Northern Wild Rice, Zizania palustris L., Supports a Whole Genome Duplication in the Zizania Genus.</title>
        <authorList>
            <person name="Haas M."/>
            <person name="Kono T."/>
            <person name="Macchietto M."/>
            <person name="Millas R."/>
            <person name="McGilp L."/>
            <person name="Shao M."/>
            <person name="Duquette J."/>
            <person name="Hirsch C.N."/>
            <person name="Kimball J."/>
        </authorList>
    </citation>
    <scope>NUCLEOTIDE SEQUENCE</scope>
    <source>
        <tissue evidence="2">Fresh leaf tissue</tissue>
    </source>
</reference>
<evidence type="ECO:0000313" key="2">
    <source>
        <dbReference type="EMBL" id="KAG8065476.1"/>
    </source>
</evidence>
<evidence type="ECO:0000256" key="1">
    <source>
        <dbReference type="SAM" id="MobiDB-lite"/>
    </source>
</evidence>
<sequence length="222" mass="24739">MPSEVVIFPPPHHAYGLILGDLTVDDLDRDGTREEGCRTSMTGGRSRKEICSTSATAGPRRTFPLIDTIAAFNQVKEFSYIYLVNPNNSDEEIARQSKNQTSDLPTSGLKFRSRKRVYLQQPGRVTRSKKSIAQPDASLTPEDVIFQHNDNIDMTTEGDSIPLPDEDTYMDTEGEERWERGVNMGHGLQRLTRARRGKLPVVLAEGMTTPVTLVIAAKFATE</sequence>
<name>A0A8J5VNY6_ZIZPA</name>
<organism evidence="2 3">
    <name type="scientific">Zizania palustris</name>
    <name type="common">Northern wild rice</name>
    <dbReference type="NCBI Taxonomy" id="103762"/>
    <lineage>
        <taxon>Eukaryota</taxon>
        <taxon>Viridiplantae</taxon>
        <taxon>Streptophyta</taxon>
        <taxon>Embryophyta</taxon>
        <taxon>Tracheophyta</taxon>
        <taxon>Spermatophyta</taxon>
        <taxon>Magnoliopsida</taxon>
        <taxon>Liliopsida</taxon>
        <taxon>Poales</taxon>
        <taxon>Poaceae</taxon>
        <taxon>BOP clade</taxon>
        <taxon>Oryzoideae</taxon>
        <taxon>Oryzeae</taxon>
        <taxon>Zizaniinae</taxon>
        <taxon>Zizania</taxon>
    </lineage>
</organism>
<evidence type="ECO:0000313" key="3">
    <source>
        <dbReference type="Proteomes" id="UP000729402"/>
    </source>
</evidence>
<gene>
    <name evidence="2" type="ORF">GUJ93_ZPchr0004g39894</name>
</gene>
<comment type="caution">
    <text evidence="2">The sequence shown here is derived from an EMBL/GenBank/DDBJ whole genome shotgun (WGS) entry which is preliminary data.</text>
</comment>
<protein>
    <submittedName>
        <fullName evidence="2">Uncharacterized protein</fullName>
    </submittedName>
</protein>